<keyword evidence="2" id="KW-1185">Reference proteome</keyword>
<dbReference type="InterPro" id="IPR025345">
    <property type="entry name" value="DUF4249"/>
</dbReference>
<organism evidence="1 2">
    <name type="scientific">Xylanibacter muris</name>
    <dbReference type="NCBI Taxonomy" id="2736290"/>
    <lineage>
        <taxon>Bacteria</taxon>
        <taxon>Pseudomonadati</taxon>
        <taxon>Bacteroidota</taxon>
        <taxon>Bacteroidia</taxon>
        <taxon>Bacteroidales</taxon>
        <taxon>Prevotellaceae</taxon>
        <taxon>Xylanibacter</taxon>
    </lineage>
</organism>
<comment type="caution">
    <text evidence="1">The sequence shown here is derived from an EMBL/GenBank/DDBJ whole genome shotgun (WGS) entry which is preliminary data.</text>
</comment>
<dbReference type="Pfam" id="PF14054">
    <property type="entry name" value="DUF4249"/>
    <property type="match status" value="1"/>
</dbReference>
<name>A0ABX2AN24_9BACT</name>
<dbReference type="EMBL" id="JABKKF010000009">
    <property type="protein sequence ID" value="NPD92626.1"/>
    <property type="molecule type" value="Genomic_DNA"/>
</dbReference>
<reference evidence="1 2" key="1">
    <citation type="submission" date="2020-05" db="EMBL/GenBank/DDBJ databases">
        <title>Distinct polysaccharide utilization as determinants for interspecies competition between intestinal Prevotella spp.</title>
        <authorList>
            <person name="Galvez E.J.C."/>
            <person name="Iljazovic A."/>
            <person name="Strowig T."/>
        </authorList>
    </citation>
    <scope>NUCLEOTIDE SEQUENCE [LARGE SCALE GENOMIC DNA]</scope>
    <source>
        <strain evidence="1 2">PMUR</strain>
    </source>
</reference>
<dbReference type="Proteomes" id="UP000714420">
    <property type="component" value="Unassembled WGS sequence"/>
</dbReference>
<accession>A0ABX2AN24</accession>
<sequence length="310" mass="35266">MAEYALNVSRSIKYFVSKLPVCVLPLVLMLLQVIVSCDDTNEGTSETSELVIEGWIDAGDFPVVKVSRSIRLAGDGIHLSDLEEYVDRWARVTVSDGERECVLVGRYDKKMFPPFVYTTSEMRGKPGHKYRITVEAFGDMKAEAVTDIPMDIPSVDSFSVEPVAGNDTLCRLYAYTRYRDKCRFFVRVRGKDTDMFPSYMCLYDSVMIGADGKVPVNKGSTNVEKDRKSLFCYGDTVEIKIASLDNQSYRFWRDFEDMLSLSRNPLFPISKNLHSNVDGALGYWFGYGARYYKVVLVRGKPLCRRLATHR</sequence>
<dbReference type="RefSeq" id="WP_172275982.1">
    <property type="nucleotide sequence ID" value="NZ_CASGMU010000010.1"/>
</dbReference>
<gene>
    <name evidence="1" type="ORF">HPS56_09785</name>
</gene>
<evidence type="ECO:0000313" key="2">
    <source>
        <dbReference type="Proteomes" id="UP000714420"/>
    </source>
</evidence>
<evidence type="ECO:0000313" key="1">
    <source>
        <dbReference type="EMBL" id="NPD92626.1"/>
    </source>
</evidence>
<proteinExistence type="predicted"/>
<protein>
    <submittedName>
        <fullName evidence="1">DUF4249 family protein</fullName>
    </submittedName>
</protein>